<dbReference type="OrthoDB" id="2316446at2759"/>
<dbReference type="Gene3D" id="3.80.10.10">
    <property type="entry name" value="Ribonuclease Inhibitor"/>
    <property type="match status" value="1"/>
</dbReference>
<evidence type="ECO:0000256" key="1">
    <source>
        <dbReference type="SAM" id="MobiDB-lite"/>
    </source>
</evidence>
<organism evidence="3 4">
    <name type="scientific">Gigaspora rosea</name>
    <dbReference type="NCBI Taxonomy" id="44941"/>
    <lineage>
        <taxon>Eukaryota</taxon>
        <taxon>Fungi</taxon>
        <taxon>Fungi incertae sedis</taxon>
        <taxon>Mucoromycota</taxon>
        <taxon>Glomeromycotina</taxon>
        <taxon>Glomeromycetes</taxon>
        <taxon>Diversisporales</taxon>
        <taxon>Gigasporaceae</taxon>
        <taxon>Gigaspora</taxon>
    </lineage>
</organism>
<dbReference type="InterPro" id="IPR001810">
    <property type="entry name" value="F-box_dom"/>
</dbReference>
<evidence type="ECO:0000313" key="4">
    <source>
        <dbReference type="Proteomes" id="UP000266673"/>
    </source>
</evidence>
<evidence type="ECO:0000259" key="2">
    <source>
        <dbReference type="Pfam" id="PF12937"/>
    </source>
</evidence>
<gene>
    <name evidence="3" type="ORF">C2G38_2253180</name>
</gene>
<dbReference type="SUPFAM" id="SSF52047">
    <property type="entry name" value="RNI-like"/>
    <property type="match status" value="1"/>
</dbReference>
<sequence length="552" mass="65385">MIKTMHQFPPEILKEIFEFLQNDLFSLHSCILVNRQWARIAVEILWRDTSQFRGQYSYDYSAPKIFNTLFSCLPNDSKLLLKERGISFSSKFNSPIFDYASLCRDLKSTHINCMVDYLIRRYFRNFIRPTYSSFRSSINAVSDYDRFLIKQELYKMFLVRCHSLKRLELRIRDKDLPLPFFKGADICFSNLYELHCSPIIPTTTYYRMAQYCRNLGKLTIEDCCSDNDGLATLIQVQSNLKFIKIMANASNFNFNNDITFQGRFSSISFAISSQSNSLLYFYIGGKLMNAILPESIGSLINLKSLNISFHENIDYLLMFSNSNFPFLKNLELKYPPLDSLIYFISRNGHNLENIYFEMPCTKSFDLIPLYNKTIASSCPNLRYLSTWFYDTDNKDLFQIFHSCPNIELLSVSGYNPDNNNNHNNNNNLNQNQNQNQNQNHNHNHHHHHHKNNANFNKFLELIDQLEISLPNLKLNKLEFIFHWNLDFIFLEKFLYQRKLFNRKNSLSFYFQMSFDHYLDENDSDFLLFKFNQFKKLGLIKNFGISKYDNLRL</sequence>
<keyword evidence="4" id="KW-1185">Reference proteome</keyword>
<dbReference type="GO" id="GO:0031146">
    <property type="term" value="P:SCF-dependent proteasomal ubiquitin-dependent protein catabolic process"/>
    <property type="evidence" value="ECO:0007669"/>
    <property type="project" value="TreeGrafter"/>
</dbReference>
<dbReference type="GO" id="GO:0019005">
    <property type="term" value="C:SCF ubiquitin ligase complex"/>
    <property type="evidence" value="ECO:0007669"/>
    <property type="project" value="TreeGrafter"/>
</dbReference>
<dbReference type="SUPFAM" id="SSF81383">
    <property type="entry name" value="F-box domain"/>
    <property type="match status" value="1"/>
</dbReference>
<proteinExistence type="predicted"/>
<dbReference type="PANTHER" id="PTHR13318">
    <property type="entry name" value="PARTNER OF PAIRED, ISOFORM B-RELATED"/>
    <property type="match status" value="1"/>
</dbReference>
<reference evidence="3 4" key="1">
    <citation type="submission" date="2018-06" db="EMBL/GenBank/DDBJ databases">
        <title>Comparative genomics reveals the genomic features of Rhizophagus irregularis, R. cerebriforme, R. diaphanum and Gigaspora rosea, and their symbiotic lifestyle signature.</title>
        <authorList>
            <person name="Morin E."/>
            <person name="San Clemente H."/>
            <person name="Chen E.C.H."/>
            <person name="De La Providencia I."/>
            <person name="Hainaut M."/>
            <person name="Kuo A."/>
            <person name="Kohler A."/>
            <person name="Murat C."/>
            <person name="Tang N."/>
            <person name="Roy S."/>
            <person name="Loubradou J."/>
            <person name="Henrissat B."/>
            <person name="Grigoriev I.V."/>
            <person name="Corradi N."/>
            <person name="Roux C."/>
            <person name="Martin F.M."/>
        </authorList>
    </citation>
    <scope>NUCLEOTIDE SEQUENCE [LARGE SCALE GENOMIC DNA]</scope>
    <source>
        <strain evidence="3 4">DAOM 194757</strain>
    </source>
</reference>
<dbReference type="InterPro" id="IPR036047">
    <property type="entry name" value="F-box-like_dom_sf"/>
</dbReference>
<dbReference type="InterPro" id="IPR032675">
    <property type="entry name" value="LRR_dom_sf"/>
</dbReference>
<feature type="domain" description="F-box" evidence="2">
    <location>
        <begin position="9"/>
        <end position="48"/>
    </location>
</feature>
<dbReference type="Proteomes" id="UP000266673">
    <property type="component" value="Unassembled WGS sequence"/>
</dbReference>
<feature type="compositionally biased region" description="Low complexity" evidence="1">
    <location>
        <begin position="418"/>
        <end position="440"/>
    </location>
</feature>
<dbReference type="Pfam" id="PF12937">
    <property type="entry name" value="F-box-like"/>
    <property type="match status" value="1"/>
</dbReference>
<name>A0A397UBJ4_9GLOM</name>
<protein>
    <recommendedName>
        <fullName evidence="2">F-box domain-containing protein</fullName>
    </recommendedName>
</protein>
<feature type="region of interest" description="Disordered" evidence="1">
    <location>
        <begin position="414"/>
        <end position="449"/>
    </location>
</feature>
<evidence type="ECO:0000313" key="3">
    <source>
        <dbReference type="EMBL" id="RIB06478.1"/>
    </source>
</evidence>
<dbReference type="EMBL" id="QKWP01001807">
    <property type="protein sequence ID" value="RIB06478.1"/>
    <property type="molecule type" value="Genomic_DNA"/>
</dbReference>
<dbReference type="AlphaFoldDB" id="A0A397UBJ4"/>
<comment type="caution">
    <text evidence="3">The sequence shown here is derived from an EMBL/GenBank/DDBJ whole genome shotgun (WGS) entry which is preliminary data.</text>
</comment>
<accession>A0A397UBJ4</accession>
<dbReference type="Gene3D" id="1.20.1280.50">
    <property type="match status" value="1"/>
</dbReference>